<organism evidence="1 2">
    <name type="scientific">Lasiosphaeria ovina</name>
    <dbReference type="NCBI Taxonomy" id="92902"/>
    <lineage>
        <taxon>Eukaryota</taxon>
        <taxon>Fungi</taxon>
        <taxon>Dikarya</taxon>
        <taxon>Ascomycota</taxon>
        <taxon>Pezizomycotina</taxon>
        <taxon>Sordariomycetes</taxon>
        <taxon>Sordariomycetidae</taxon>
        <taxon>Sordariales</taxon>
        <taxon>Lasiosphaeriaceae</taxon>
        <taxon>Lasiosphaeria</taxon>
    </lineage>
</organism>
<evidence type="ECO:0000313" key="2">
    <source>
        <dbReference type="Proteomes" id="UP001287356"/>
    </source>
</evidence>
<evidence type="ECO:0008006" key="3">
    <source>
        <dbReference type="Google" id="ProtNLM"/>
    </source>
</evidence>
<reference evidence="1" key="2">
    <citation type="submission" date="2023-06" db="EMBL/GenBank/DDBJ databases">
        <authorList>
            <consortium name="Lawrence Berkeley National Laboratory"/>
            <person name="Haridas S."/>
            <person name="Hensen N."/>
            <person name="Bonometti L."/>
            <person name="Westerberg I."/>
            <person name="Brannstrom I.O."/>
            <person name="Guillou S."/>
            <person name="Cros-Aarteil S."/>
            <person name="Calhoun S."/>
            <person name="Kuo A."/>
            <person name="Mondo S."/>
            <person name="Pangilinan J."/>
            <person name="Riley R."/>
            <person name="Labutti K."/>
            <person name="Andreopoulos B."/>
            <person name="Lipzen A."/>
            <person name="Chen C."/>
            <person name="Yanf M."/>
            <person name="Daum C."/>
            <person name="Ng V."/>
            <person name="Clum A."/>
            <person name="Steindorff A."/>
            <person name="Ohm R."/>
            <person name="Martin F."/>
            <person name="Silar P."/>
            <person name="Natvig D."/>
            <person name="Lalanne C."/>
            <person name="Gautier V."/>
            <person name="Ament-Velasquez S.L."/>
            <person name="Kruys A."/>
            <person name="Hutchinson M.I."/>
            <person name="Powell A.J."/>
            <person name="Barry K."/>
            <person name="Miller A.N."/>
            <person name="Grigoriev I.V."/>
            <person name="Debuchy R."/>
            <person name="Gladieux P."/>
            <person name="Thoren M.H."/>
            <person name="Johannesson H."/>
        </authorList>
    </citation>
    <scope>NUCLEOTIDE SEQUENCE</scope>
    <source>
        <strain evidence="1">CBS 958.72</strain>
    </source>
</reference>
<sequence length="618" mass="66589">MEASTADIVVSVDLGTTFTGAAWMTPRTPVQVISDWPGSGDRGERKVPTTLVYHADGRLSSWGFLCADDDDGVHTGDKVRREFFKIFLEPDTLAAAQEQGLASAPSSIAEAQQFATDFLRELYGHIKCTVETEKGLRHAGGGGGGGGGWAGLAVEFLFSVPTTWTSLSTIHVFKTVIANAGFGLEGARHAAHVDLTEAEAAAVATLKTSAVTFPLGSLFLTVDAGGGTTDLALMQVTSADQQVPQMSSMHAVNGVGVGATLIDRLFVRLVSQRLAAFPDVAAGHLPPDTPLRLARSHHFRTVKHKFGERAYMQPWFRIPVEGAAHDFSHAGLGIDHGRLVLSAADVQSLFDPQVDGIVRRIVGELDWLRDRGLPHQVNYMVLSGGLGSSAYVRARLGDHFRTFPHPNASGVAVIPCHDPQLVVSRSLGGGGGAGRSVLATRIARASYGVIVKEVYSEVRHLGEPMAADPYEPEKRWALSQIDWLIRKGDVVNPSVPLVKSFEIRLNADDATRAWNAEIAISHKDPALLPTSMKQGGAVKLCDVLSNLSGIQQDQLVLKYKRGTCFGRGHKFYICQFDVRVIVAPADLRFELWFGGTRFSANHEPIKVDWAQDGLGLKG</sequence>
<reference evidence="1" key="1">
    <citation type="journal article" date="2023" name="Mol. Phylogenet. Evol.">
        <title>Genome-scale phylogeny and comparative genomics of the fungal order Sordariales.</title>
        <authorList>
            <person name="Hensen N."/>
            <person name="Bonometti L."/>
            <person name="Westerberg I."/>
            <person name="Brannstrom I.O."/>
            <person name="Guillou S."/>
            <person name="Cros-Aarteil S."/>
            <person name="Calhoun S."/>
            <person name="Haridas S."/>
            <person name="Kuo A."/>
            <person name="Mondo S."/>
            <person name="Pangilinan J."/>
            <person name="Riley R."/>
            <person name="LaButti K."/>
            <person name="Andreopoulos B."/>
            <person name="Lipzen A."/>
            <person name="Chen C."/>
            <person name="Yan M."/>
            <person name="Daum C."/>
            <person name="Ng V."/>
            <person name="Clum A."/>
            <person name="Steindorff A."/>
            <person name="Ohm R.A."/>
            <person name="Martin F."/>
            <person name="Silar P."/>
            <person name="Natvig D.O."/>
            <person name="Lalanne C."/>
            <person name="Gautier V."/>
            <person name="Ament-Velasquez S.L."/>
            <person name="Kruys A."/>
            <person name="Hutchinson M.I."/>
            <person name="Powell A.J."/>
            <person name="Barry K."/>
            <person name="Miller A.N."/>
            <person name="Grigoriev I.V."/>
            <person name="Debuchy R."/>
            <person name="Gladieux P."/>
            <person name="Hiltunen Thoren M."/>
            <person name="Johannesson H."/>
        </authorList>
    </citation>
    <scope>NUCLEOTIDE SEQUENCE</scope>
    <source>
        <strain evidence="1">CBS 958.72</strain>
    </source>
</reference>
<dbReference type="PANTHER" id="PTHR42749">
    <property type="entry name" value="CELL SHAPE-DETERMINING PROTEIN MREB"/>
    <property type="match status" value="1"/>
</dbReference>
<name>A0AAE0KMT8_9PEZI</name>
<dbReference type="AlphaFoldDB" id="A0AAE0KMT8"/>
<proteinExistence type="predicted"/>
<dbReference type="EMBL" id="JAULSN010000002">
    <property type="protein sequence ID" value="KAK3379142.1"/>
    <property type="molecule type" value="Genomic_DNA"/>
</dbReference>
<dbReference type="SUPFAM" id="SSF53067">
    <property type="entry name" value="Actin-like ATPase domain"/>
    <property type="match status" value="1"/>
</dbReference>
<gene>
    <name evidence="1" type="ORF">B0T24DRAFT_568926</name>
</gene>
<protein>
    <recommendedName>
        <fullName evidence="3">Hsp70 family chaperone</fullName>
    </recommendedName>
</protein>
<dbReference type="Gene3D" id="3.30.420.40">
    <property type="match status" value="2"/>
</dbReference>
<keyword evidence="2" id="KW-1185">Reference proteome</keyword>
<dbReference type="Gene3D" id="3.90.640.10">
    <property type="entry name" value="Actin, Chain A, domain 4"/>
    <property type="match status" value="1"/>
</dbReference>
<dbReference type="PANTHER" id="PTHR42749:SF1">
    <property type="entry name" value="CELL SHAPE-DETERMINING PROTEIN MREB"/>
    <property type="match status" value="1"/>
</dbReference>
<comment type="caution">
    <text evidence="1">The sequence shown here is derived from an EMBL/GenBank/DDBJ whole genome shotgun (WGS) entry which is preliminary data.</text>
</comment>
<dbReference type="Proteomes" id="UP001287356">
    <property type="component" value="Unassembled WGS sequence"/>
</dbReference>
<dbReference type="CDD" id="cd10170">
    <property type="entry name" value="ASKHA_NBD_HSP70"/>
    <property type="match status" value="1"/>
</dbReference>
<evidence type="ECO:0000313" key="1">
    <source>
        <dbReference type="EMBL" id="KAK3379142.1"/>
    </source>
</evidence>
<accession>A0AAE0KMT8</accession>
<dbReference type="InterPro" id="IPR043129">
    <property type="entry name" value="ATPase_NBD"/>
</dbReference>